<dbReference type="Gene3D" id="1.10.10.60">
    <property type="entry name" value="Homeodomain-like"/>
    <property type="match status" value="1"/>
</dbReference>
<keyword evidence="8" id="KW-1185">Reference proteome</keyword>
<dbReference type="EMBL" id="JABEBT010000110">
    <property type="protein sequence ID" value="KAF7632183.1"/>
    <property type="molecule type" value="Genomic_DNA"/>
</dbReference>
<dbReference type="PANTHER" id="PTHR24338">
    <property type="entry name" value="HOMEOBOX PROTEIN MSX"/>
    <property type="match status" value="1"/>
</dbReference>
<keyword evidence="4 5" id="KW-0371">Homeobox</keyword>
<dbReference type="OrthoDB" id="6159439at2759"/>
<dbReference type="Proteomes" id="UP000605970">
    <property type="component" value="Unassembled WGS sequence"/>
</dbReference>
<dbReference type="PROSITE" id="PS50071">
    <property type="entry name" value="HOMEOBOX_2"/>
    <property type="match status" value="1"/>
</dbReference>
<dbReference type="SUPFAM" id="SSF46689">
    <property type="entry name" value="Homeodomain-like"/>
    <property type="match status" value="1"/>
</dbReference>
<reference evidence="7" key="1">
    <citation type="journal article" date="2020" name="Ecol. Evol.">
        <title>Genome structure and content of the rice root-knot nematode (Meloidogyne graminicola).</title>
        <authorList>
            <person name="Phan N.T."/>
            <person name="Danchin E.G.J."/>
            <person name="Klopp C."/>
            <person name="Perfus-Barbeoch L."/>
            <person name="Kozlowski D.K."/>
            <person name="Koutsovoulos G.D."/>
            <person name="Lopez-Roques C."/>
            <person name="Bouchez O."/>
            <person name="Zahm M."/>
            <person name="Besnard G."/>
            <person name="Bellafiore S."/>
        </authorList>
    </citation>
    <scope>NUCLEOTIDE SEQUENCE</scope>
    <source>
        <strain evidence="7">VN-18</strain>
    </source>
</reference>
<dbReference type="InterPro" id="IPR001356">
    <property type="entry name" value="HD"/>
</dbReference>
<gene>
    <name evidence="7" type="ORF">Mgra_00008436</name>
</gene>
<evidence type="ECO:0000256" key="5">
    <source>
        <dbReference type="RuleBase" id="RU000682"/>
    </source>
</evidence>
<dbReference type="PANTHER" id="PTHR24338:SF0">
    <property type="entry name" value="MUSCLE SEGMENTATION HOMEOBOX"/>
    <property type="match status" value="1"/>
</dbReference>
<organism evidence="7 8">
    <name type="scientific">Meloidogyne graminicola</name>
    <dbReference type="NCBI Taxonomy" id="189291"/>
    <lineage>
        <taxon>Eukaryota</taxon>
        <taxon>Metazoa</taxon>
        <taxon>Ecdysozoa</taxon>
        <taxon>Nematoda</taxon>
        <taxon>Chromadorea</taxon>
        <taxon>Rhabditida</taxon>
        <taxon>Tylenchina</taxon>
        <taxon>Tylenchomorpha</taxon>
        <taxon>Tylenchoidea</taxon>
        <taxon>Meloidogynidae</taxon>
        <taxon>Meloidogyninae</taxon>
        <taxon>Meloidogyne</taxon>
    </lineage>
</organism>
<evidence type="ECO:0000256" key="3">
    <source>
        <dbReference type="ARBA" id="ARBA00038425"/>
    </source>
</evidence>
<dbReference type="Pfam" id="PF00046">
    <property type="entry name" value="Homeodomain"/>
    <property type="match status" value="1"/>
</dbReference>
<feature type="domain" description="Homeobox" evidence="6">
    <location>
        <begin position="6"/>
        <end position="57"/>
    </location>
</feature>
<dbReference type="SMART" id="SM00389">
    <property type="entry name" value="HOX"/>
    <property type="match status" value="1"/>
</dbReference>
<evidence type="ECO:0000256" key="4">
    <source>
        <dbReference type="PROSITE-ProRule" id="PRU00108"/>
    </source>
</evidence>
<dbReference type="CDD" id="cd00086">
    <property type="entry name" value="homeodomain"/>
    <property type="match status" value="1"/>
</dbReference>
<comment type="subcellular location">
    <subcellularLocation>
        <location evidence="1 4 5">Nucleus</location>
    </subcellularLocation>
</comment>
<dbReference type="GO" id="GO:0000981">
    <property type="term" value="F:DNA-binding transcription factor activity, RNA polymerase II-specific"/>
    <property type="evidence" value="ECO:0007669"/>
    <property type="project" value="TreeGrafter"/>
</dbReference>
<evidence type="ECO:0000256" key="1">
    <source>
        <dbReference type="ARBA" id="ARBA00004123"/>
    </source>
</evidence>
<keyword evidence="4 5" id="KW-0539">Nucleus</keyword>
<name>A0A8S9ZFT6_9BILA</name>
<comment type="caution">
    <text evidence="7">The sequence shown here is derived from an EMBL/GenBank/DDBJ whole genome shotgun (WGS) entry which is preliminary data.</text>
</comment>
<proteinExistence type="inferred from homology"/>
<comment type="similarity">
    <text evidence="3">Belongs to the Msh homeobox family.</text>
</comment>
<feature type="DNA-binding region" description="Homeobox" evidence="4">
    <location>
        <begin position="8"/>
        <end position="58"/>
    </location>
</feature>
<keyword evidence="4 5" id="KW-0238">DNA-binding</keyword>
<evidence type="ECO:0000259" key="6">
    <source>
        <dbReference type="PROSITE" id="PS50071"/>
    </source>
</evidence>
<evidence type="ECO:0000313" key="7">
    <source>
        <dbReference type="EMBL" id="KAF7632183.1"/>
    </source>
</evidence>
<evidence type="ECO:0000313" key="8">
    <source>
        <dbReference type="Proteomes" id="UP000605970"/>
    </source>
</evidence>
<dbReference type="GO" id="GO:0048598">
    <property type="term" value="P:embryonic morphogenesis"/>
    <property type="evidence" value="ECO:0007669"/>
    <property type="project" value="TreeGrafter"/>
</dbReference>
<dbReference type="GO" id="GO:0000977">
    <property type="term" value="F:RNA polymerase II transcription regulatory region sequence-specific DNA binding"/>
    <property type="evidence" value="ECO:0007669"/>
    <property type="project" value="TreeGrafter"/>
</dbReference>
<dbReference type="InterPro" id="IPR009057">
    <property type="entry name" value="Homeodomain-like_sf"/>
</dbReference>
<keyword evidence="2" id="KW-0217">Developmental protein</keyword>
<sequence>MLRRHKNNRKPRTPFSQQQLNALEQKFRNRQYLTIAERAAFSSDLKLSEQQVKIWFQVKLINDFNN</sequence>
<protein>
    <submittedName>
        <fullName evidence="7">Homeobox domain-containing protein</fullName>
    </submittedName>
</protein>
<dbReference type="InterPro" id="IPR050674">
    <property type="entry name" value="Msh_Homeobox_Regulators"/>
</dbReference>
<evidence type="ECO:0000256" key="2">
    <source>
        <dbReference type="ARBA" id="ARBA00022473"/>
    </source>
</evidence>
<dbReference type="AlphaFoldDB" id="A0A8S9ZFT6"/>
<accession>A0A8S9ZFT6</accession>
<dbReference type="GO" id="GO:0005634">
    <property type="term" value="C:nucleus"/>
    <property type="evidence" value="ECO:0007669"/>
    <property type="project" value="UniProtKB-SubCell"/>
</dbReference>